<feature type="transmembrane region" description="Helical" evidence="5">
    <location>
        <begin position="54"/>
        <end position="73"/>
    </location>
</feature>
<gene>
    <name evidence="7" type="ORF">TDSAC_1486</name>
</gene>
<keyword evidence="2 5" id="KW-0812">Transmembrane</keyword>
<feature type="transmembrane region" description="Helical" evidence="5">
    <location>
        <begin position="191"/>
        <end position="224"/>
    </location>
</feature>
<evidence type="ECO:0000259" key="6">
    <source>
        <dbReference type="Pfam" id="PF04932"/>
    </source>
</evidence>
<keyword evidence="7" id="KW-0436">Ligase</keyword>
<dbReference type="EMBL" id="CP020921">
    <property type="protein sequence ID" value="AWB10826.1"/>
    <property type="molecule type" value="Genomic_DNA"/>
</dbReference>
<feature type="transmembrane region" description="Helical" evidence="5">
    <location>
        <begin position="168"/>
        <end position="185"/>
    </location>
</feature>
<feature type="transmembrane region" description="Helical" evidence="5">
    <location>
        <begin position="256"/>
        <end position="278"/>
    </location>
</feature>
<dbReference type="GO" id="GO:0016020">
    <property type="term" value="C:membrane"/>
    <property type="evidence" value="ECO:0007669"/>
    <property type="project" value="UniProtKB-SubCell"/>
</dbReference>
<evidence type="ECO:0000256" key="4">
    <source>
        <dbReference type="ARBA" id="ARBA00023136"/>
    </source>
</evidence>
<name>A0A2R4W2A1_THEAF</name>
<protein>
    <submittedName>
        <fullName evidence="7">O-Antigen ligase</fullName>
    </submittedName>
</protein>
<proteinExistence type="predicted"/>
<organism evidence="7 8">
    <name type="scientific">Thermodesulfobium acidiphilum</name>
    <dbReference type="NCBI Taxonomy" id="1794699"/>
    <lineage>
        <taxon>Bacteria</taxon>
        <taxon>Pseudomonadati</taxon>
        <taxon>Thermodesulfobiota</taxon>
        <taxon>Thermodesulfobiia</taxon>
        <taxon>Thermodesulfobiales</taxon>
        <taxon>Thermodesulfobiaceae</taxon>
        <taxon>Thermodesulfobium</taxon>
    </lineage>
</organism>
<evidence type="ECO:0000313" key="7">
    <source>
        <dbReference type="EMBL" id="AWB10826.1"/>
    </source>
</evidence>
<feature type="transmembrane region" description="Helical" evidence="5">
    <location>
        <begin position="333"/>
        <end position="352"/>
    </location>
</feature>
<feature type="transmembrane region" description="Helical" evidence="5">
    <location>
        <begin position="105"/>
        <end position="129"/>
    </location>
</feature>
<evidence type="ECO:0000256" key="5">
    <source>
        <dbReference type="SAM" id="Phobius"/>
    </source>
</evidence>
<dbReference type="InterPro" id="IPR051533">
    <property type="entry name" value="WaaL-like"/>
</dbReference>
<dbReference type="InterPro" id="IPR007016">
    <property type="entry name" value="O-antigen_ligase-rel_domated"/>
</dbReference>
<dbReference type="KEGG" id="taci:TDSAC_1486"/>
<evidence type="ECO:0000256" key="2">
    <source>
        <dbReference type="ARBA" id="ARBA00022692"/>
    </source>
</evidence>
<feature type="transmembrane region" description="Helical" evidence="5">
    <location>
        <begin position="298"/>
        <end position="321"/>
    </location>
</feature>
<dbReference type="OrthoDB" id="9806320at2"/>
<dbReference type="AlphaFoldDB" id="A0A2R4W2A1"/>
<feature type="transmembrane region" description="Helical" evidence="5">
    <location>
        <begin position="141"/>
        <end position="161"/>
    </location>
</feature>
<keyword evidence="4 5" id="KW-0472">Membrane</keyword>
<feature type="domain" description="O-antigen ligase-related" evidence="6">
    <location>
        <begin position="174"/>
        <end position="313"/>
    </location>
</feature>
<dbReference type="Pfam" id="PF04932">
    <property type="entry name" value="Wzy_C"/>
    <property type="match status" value="1"/>
</dbReference>
<reference evidence="7 8" key="1">
    <citation type="submission" date="2017-04" db="EMBL/GenBank/DDBJ databases">
        <title>Genomic insights into metabolism of Thermodesulfobium acidiphilum.</title>
        <authorList>
            <person name="Toshchakov S.V."/>
            <person name="Frolov E.N."/>
            <person name="Kublanov I.V."/>
            <person name="Samarov N.I."/>
            <person name="Novikov A."/>
            <person name="Lebedinsky A.V."/>
            <person name="Bonch-Osmolovskaya E.A."/>
            <person name="Chernyh N.A."/>
        </authorList>
    </citation>
    <scope>NUCLEOTIDE SEQUENCE [LARGE SCALE GENOMIC DNA]</scope>
    <source>
        <strain evidence="7 8">3127-1</strain>
    </source>
</reference>
<dbReference type="PANTHER" id="PTHR37422:SF23">
    <property type="entry name" value="TEICHURONIC ACID BIOSYNTHESIS PROTEIN TUAE"/>
    <property type="match status" value="1"/>
</dbReference>
<dbReference type="Proteomes" id="UP000244792">
    <property type="component" value="Chromosome"/>
</dbReference>
<keyword evidence="8" id="KW-1185">Reference proteome</keyword>
<dbReference type="PANTHER" id="PTHR37422">
    <property type="entry name" value="TEICHURONIC ACID BIOSYNTHESIS PROTEIN TUAE"/>
    <property type="match status" value="1"/>
</dbReference>
<sequence length="382" mass="43619">MKKFSIDRHKISLLFFCLFLFSNPLSNAVDYIFLTLSLLTCLTRENLSVLKKGILPYALLLFGSAVLSGIAAADKELWLRWTSTYLEYAIVIFVTYCIVKSKSDVIFSFVAMTCSSLPITIYAFFFQWLKGKEVVGSFHYYTAYSAYQALALLAPFILAVYNFRKKSFYFWFAIFFFEFFVLYVSSARGSFISSVIGLCLFVILIFRIKGLIAAVAILLFGLLAPIKRNVGITNFLDLLNFTYTANYERIMFWKVAIFKIFPLSPIIGVGAGHFAYHYRYLNPKDPLANSVAHAHDTFIQVLTDMGLVGLTCLVVLLYQYYKQTINIFKTSSRFQWALSSVLLTFITGYWLGEGLTGNMFYGRMQLEILAYFMALSTIKLTD</sequence>
<dbReference type="GO" id="GO:0016874">
    <property type="term" value="F:ligase activity"/>
    <property type="evidence" value="ECO:0007669"/>
    <property type="project" value="UniProtKB-KW"/>
</dbReference>
<evidence type="ECO:0000256" key="3">
    <source>
        <dbReference type="ARBA" id="ARBA00022989"/>
    </source>
</evidence>
<keyword evidence="3 5" id="KW-1133">Transmembrane helix</keyword>
<comment type="subcellular location">
    <subcellularLocation>
        <location evidence="1">Membrane</location>
        <topology evidence="1">Multi-pass membrane protein</topology>
    </subcellularLocation>
</comment>
<dbReference type="RefSeq" id="WP_108309598.1">
    <property type="nucleotide sequence ID" value="NZ_CP020921.1"/>
</dbReference>
<evidence type="ECO:0000313" key="8">
    <source>
        <dbReference type="Proteomes" id="UP000244792"/>
    </source>
</evidence>
<accession>A0A2R4W2A1</accession>
<evidence type="ECO:0000256" key="1">
    <source>
        <dbReference type="ARBA" id="ARBA00004141"/>
    </source>
</evidence>